<protein>
    <submittedName>
        <fullName evidence="2">Uncharacterized protein</fullName>
    </submittedName>
</protein>
<accession>A0A0B0EN62</accession>
<sequence length="229" mass="24990">MPSDFPRSPKLLKGALVVYESHTPGSKAKVIAFQYNPVQVSRSLAHSRAQTGTSASASRGQAQQDVLRVEGPPSETITLSVILNATDQLEEAEQNQNVVQNGLHSVLATLEMLLYPTSFQVLKNEQLAEGGEVQLNPADLPLTLLVWGKSRVVPVLINSFSVTEEAFDPNLNPIQAKVELGLKVLNYIDLPADSAGRNIYISYQEQKENLANKYQSGAQEQQIRGLLPS</sequence>
<gene>
    <name evidence="2" type="ORF">SCABRO_00847</name>
</gene>
<evidence type="ECO:0000313" key="2">
    <source>
        <dbReference type="EMBL" id="KHE93421.1"/>
    </source>
</evidence>
<evidence type="ECO:0000313" key="3">
    <source>
        <dbReference type="Proteomes" id="UP000030652"/>
    </source>
</evidence>
<name>A0A0B0EN62_9BACT</name>
<comment type="caution">
    <text evidence="2">The sequence shown here is derived from an EMBL/GenBank/DDBJ whole genome shotgun (WGS) entry which is preliminary data.</text>
</comment>
<dbReference type="eggNOG" id="ENOG502ZC5H">
    <property type="taxonomic scope" value="Bacteria"/>
</dbReference>
<proteinExistence type="predicted"/>
<evidence type="ECO:0000256" key="1">
    <source>
        <dbReference type="SAM" id="MobiDB-lite"/>
    </source>
</evidence>
<dbReference type="EMBL" id="JRYO01000058">
    <property type="protein sequence ID" value="KHE93421.1"/>
    <property type="molecule type" value="Genomic_DNA"/>
</dbReference>
<feature type="compositionally biased region" description="Polar residues" evidence="1">
    <location>
        <begin position="44"/>
        <end position="64"/>
    </location>
</feature>
<reference evidence="2 3" key="1">
    <citation type="submission" date="2014-10" db="EMBL/GenBank/DDBJ databases">
        <title>Draft genome of anammox bacterium scalindua brodae, obtained using differential coverage binning of sequence data from two enrichment reactors.</title>
        <authorList>
            <person name="Speth D.R."/>
            <person name="Russ L."/>
            <person name="Kartal B."/>
            <person name="Op den Camp H.J."/>
            <person name="Dutilh B.E."/>
            <person name="Jetten M.S."/>
        </authorList>
    </citation>
    <scope>NUCLEOTIDE SEQUENCE [LARGE SCALE GENOMIC DNA]</scope>
    <source>
        <strain evidence="2">RU1</strain>
    </source>
</reference>
<dbReference type="AlphaFoldDB" id="A0A0B0EN62"/>
<organism evidence="2 3">
    <name type="scientific">Candidatus Scalindua brodae</name>
    <dbReference type="NCBI Taxonomy" id="237368"/>
    <lineage>
        <taxon>Bacteria</taxon>
        <taxon>Pseudomonadati</taxon>
        <taxon>Planctomycetota</taxon>
        <taxon>Candidatus Brocadiia</taxon>
        <taxon>Candidatus Brocadiales</taxon>
        <taxon>Candidatus Scalinduaceae</taxon>
        <taxon>Candidatus Scalindua</taxon>
    </lineage>
</organism>
<feature type="region of interest" description="Disordered" evidence="1">
    <location>
        <begin position="44"/>
        <end position="65"/>
    </location>
</feature>
<dbReference type="Proteomes" id="UP000030652">
    <property type="component" value="Unassembled WGS sequence"/>
</dbReference>